<dbReference type="SUPFAM" id="SSF82057">
    <property type="entry name" value="Prokaryotic SH3-related domain"/>
    <property type="match status" value="1"/>
</dbReference>
<dbReference type="PANTHER" id="PTHR30305">
    <property type="entry name" value="PROTEIN YJDM-RELATED"/>
    <property type="match status" value="1"/>
</dbReference>
<comment type="similarity">
    <text evidence="1">Belongs to the YjdM family.</text>
</comment>
<evidence type="ECO:0000313" key="5">
    <source>
        <dbReference type="Proteomes" id="UP000029629"/>
    </source>
</evidence>
<dbReference type="Pfam" id="PF08274">
    <property type="entry name" value="Zn_Ribbon_YjdM"/>
    <property type="match status" value="1"/>
</dbReference>
<gene>
    <name evidence="4" type="ORF">HMPREF2130_07430</name>
</gene>
<dbReference type="InterPro" id="IPR013987">
    <property type="entry name" value="YjdM_N"/>
</dbReference>
<evidence type="ECO:0000259" key="2">
    <source>
        <dbReference type="Pfam" id="PF03831"/>
    </source>
</evidence>
<accession>A0A096BAX1</accession>
<dbReference type="AlphaFoldDB" id="A0A096BAX1"/>
<feature type="domain" description="Protein YjdM N-terminal" evidence="3">
    <location>
        <begin position="3"/>
        <end position="30"/>
    </location>
</feature>
<proteinExistence type="inferred from homology"/>
<keyword evidence="5" id="KW-1185">Reference proteome</keyword>
<dbReference type="InterPro" id="IPR013988">
    <property type="entry name" value="YjdM_C"/>
</dbReference>
<dbReference type="Proteomes" id="UP000029629">
    <property type="component" value="Unassembled WGS sequence"/>
</dbReference>
<feature type="domain" description="Protein YjdM C-terminal" evidence="2">
    <location>
        <begin position="46"/>
        <end position="110"/>
    </location>
</feature>
<dbReference type="InterPro" id="IPR004624">
    <property type="entry name" value="YjdM"/>
</dbReference>
<dbReference type="eggNOG" id="COG2824">
    <property type="taxonomic scope" value="Bacteria"/>
</dbReference>
<name>A0A096BAX1_9BURK</name>
<dbReference type="Gene3D" id="2.30.30.40">
    <property type="entry name" value="SH3 Domains"/>
    <property type="match status" value="1"/>
</dbReference>
<reference evidence="4 5" key="1">
    <citation type="submission" date="2014-07" db="EMBL/GenBank/DDBJ databases">
        <authorList>
            <person name="McCorrison J."/>
            <person name="Sanka R."/>
            <person name="Torralba M."/>
            <person name="Gillis M."/>
            <person name="Haft D.H."/>
            <person name="Methe B."/>
            <person name="Sutton G."/>
            <person name="Nelson K.E."/>
        </authorList>
    </citation>
    <scope>NUCLEOTIDE SEQUENCE [LARGE SCALE GENOMIC DNA]</scope>
    <source>
        <strain evidence="4 5">DNF00040</strain>
    </source>
</reference>
<dbReference type="PANTHER" id="PTHR30305:SF3">
    <property type="entry name" value="PROTEIN YJDM"/>
    <property type="match status" value="1"/>
</dbReference>
<comment type="caution">
    <text evidence="4">The sequence shown here is derived from an EMBL/GenBank/DDBJ whole genome shotgun (WGS) entry which is preliminary data.</text>
</comment>
<evidence type="ECO:0000259" key="3">
    <source>
        <dbReference type="Pfam" id="PF08274"/>
    </source>
</evidence>
<dbReference type="OrthoDB" id="9810131at2"/>
<evidence type="ECO:0000313" key="4">
    <source>
        <dbReference type="EMBL" id="KGF30279.1"/>
    </source>
</evidence>
<evidence type="ECO:0000256" key="1">
    <source>
        <dbReference type="ARBA" id="ARBA00009248"/>
    </source>
</evidence>
<protein>
    <submittedName>
        <fullName evidence="4">Alkylphosphonate utilization protein</fullName>
    </submittedName>
</protein>
<dbReference type="SUPFAM" id="SSF57783">
    <property type="entry name" value="Zinc beta-ribbon"/>
    <property type="match status" value="1"/>
</dbReference>
<sequence length="111" mass="12407">MPFPPCPQCQSELTYHDGMQLVCPECAHEWLASEPEVEEDDGLQVFDAHGTRLQDGDDVVLIKDLRVKGSSTVIKQGTRVKSIRLQAGDHNFSGRVDGQSMDLKSEFFKKT</sequence>
<dbReference type="EMBL" id="JRNI01000028">
    <property type="protein sequence ID" value="KGF30279.1"/>
    <property type="molecule type" value="Genomic_DNA"/>
</dbReference>
<dbReference type="Gene3D" id="2.20.25.10">
    <property type="match status" value="1"/>
</dbReference>
<organism evidence="4 5">
    <name type="scientific">Oligella urethralis DNF00040</name>
    <dbReference type="NCBI Taxonomy" id="1401065"/>
    <lineage>
        <taxon>Bacteria</taxon>
        <taxon>Pseudomonadati</taxon>
        <taxon>Pseudomonadota</taxon>
        <taxon>Betaproteobacteria</taxon>
        <taxon>Burkholderiales</taxon>
        <taxon>Alcaligenaceae</taxon>
        <taxon>Oligella</taxon>
    </lineage>
</organism>
<dbReference type="Pfam" id="PF03831">
    <property type="entry name" value="YjdM"/>
    <property type="match status" value="1"/>
</dbReference>
<dbReference type="NCBIfam" id="TIGR00686">
    <property type="entry name" value="phnA"/>
    <property type="match status" value="1"/>
</dbReference>